<evidence type="ECO:0000256" key="8">
    <source>
        <dbReference type="ARBA" id="ARBA00022777"/>
    </source>
</evidence>
<evidence type="ECO:0000256" key="3">
    <source>
        <dbReference type="ARBA" id="ARBA00022475"/>
    </source>
</evidence>
<dbReference type="AlphaFoldDB" id="A0AAE1N8J6"/>
<dbReference type="SUPFAM" id="SSF56112">
    <property type="entry name" value="Protein kinase-like (PK-like)"/>
    <property type="match status" value="1"/>
</dbReference>
<dbReference type="EC" id="2.7.11.1" evidence="2"/>
<evidence type="ECO:0000256" key="11">
    <source>
        <dbReference type="ARBA" id="ARBA00023136"/>
    </source>
</evidence>
<dbReference type="Gene3D" id="3.30.200.20">
    <property type="entry name" value="Phosphorylase Kinase, domain 1"/>
    <property type="match status" value="1"/>
</dbReference>
<comment type="catalytic activity">
    <reaction evidence="12">
        <text>L-threonyl-[protein] + ATP = O-phospho-L-threonyl-[protein] + ADP + H(+)</text>
        <dbReference type="Rhea" id="RHEA:46608"/>
        <dbReference type="Rhea" id="RHEA-COMP:11060"/>
        <dbReference type="Rhea" id="RHEA-COMP:11605"/>
        <dbReference type="ChEBI" id="CHEBI:15378"/>
        <dbReference type="ChEBI" id="CHEBI:30013"/>
        <dbReference type="ChEBI" id="CHEBI:30616"/>
        <dbReference type="ChEBI" id="CHEBI:61977"/>
        <dbReference type="ChEBI" id="CHEBI:456216"/>
        <dbReference type="EC" id="2.7.11.1"/>
    </reaction>
</comment>
<dbReference type="Pfam" id="PF07714">
    <property type="entry name" value="PK_Tyr_Ser-Thr"/>
    <property type="match status" value="1"/>
</dbReference>
<keyword evidence="8" id="KW-0418">Kinase</keyword>
<evidence type="ECO:0000313" key="15">
    <source>
        <dbReference type="EMBL" id="KAK4285279.1"/>
    </source>
</evidence>
<evidence type="ECO:0000256" key="9">
    <source>
        <dbReference type="ARBA" id="ARBA00022840"/>
    </source>
</evidence>
<keyword evidence="10" id="KW-1133">Transmembrane helix</keyword>
<dbReference type="InterPro" id="IPR000719">
    <property type="entry name" value="Prot_kinase_dom"/>
</dbReference>
<feature type="domain" description="Protein kinase" evidence="14">
    <location>
        <begin position="1"/>
        <end position="220"/>
    </location>
</feature>
<evidence type="ECO:0000256" key="6">
    <source>
        <dbReference type="ARBA" id="ARBA00022692"/>
    </source>
</evidence>
<dbReference type="InterPro" id="IPR047117">
    <property type="entry name" value="PERK1-13-like"/>
</dbReference>
<comment type="caution">
    <text evidence="15">The sequence shown here is derived from an EMBL/GenBank/DDBJ whole genome shotgun (WGS) entry which is preliminary data.</text>
</comment>
<evidence type="ECO:0000256" key="13">
    <source>
        <dbReference type="ARBA" id="ARBA00048679"/>
    </source>
</evidence>
<comment type="catalytic activity">
    <reaction evidence="13">
        <text>L-seryl-[protein] + ATP = O-phospho-L-seryl-[protein] + ADP + H(+)</text>
        <dbReference type="Rhea" id="RHEA:17989"/>
        <dbReference type="Rhea" id="RHEA-COMP:9863"/>
        <dbReference type="Rhea" id="RHEA-COMP:11604"/>
        <dbReference type="ChEBI" id="CHEBI:15378"/>
        <dbReference type="ChEBI" id="CHEBI:29999"/>
        <dbReference type="ChEBI" id="CHEBI:30616"/>
        <dbReference type="ChEBI" id="CHEBI:83421"/>
        <dbReference type="ChEBI" id="CHEBI:456216"/>
        <dbReference type="EC" id="2.7.11.1"/>
    </reaction>
</comment>
<protein>
    <recommendedName>
        <fullName evidence="2">non-specific serine/threonine protein kinase</fullName>
        <ecNumber evidence="2">2.7.11.1</ecNumber>
    </recommendedName>
</protein>
<keyword evidence="9" id="KW-0067">ATP-binding</keyword>
<evidence type="ECO:0000256" key="1">
    <source>
        <dbReference type="ARBA" id="ARBA00004162"/>
    </source>
</evidence>
<comment type="subcellular location">
    <subcellularLocation>
        <location evidence="1">Cell membrane</location>
        <topology evidence="1">Single-pass membrane protein</topology>
    </subcellularLocation>
</comment>
<dbReference type="GO" id="GO:0005886">
    <property type="term" value="C:plasma membrane"/>
    <property type="evidence" value="ECO:0007669"/>
    <property type="project" value="UniProtKB-SubCell"/>
</dbReference>
<evidence type="ECO:0000259" key="14">
    <source>
        <dbReference type="PROSITE" id="PS50011"/>
    </source>
</evidence>
<dbReference type="InterPro" id="IPR008266">
    <property type="entry name" value="Tyr_kinase_AS"/>
</dbReference>
<accession>A0AAE1N8J6</accession>
<dbReference type="PROSITE" id="PS00109">
    <property type="entry name" value="PROTEIN_KINASE_TYR"/>
    <property type="match status" value="1"/>
</dbReference>
<reference evidence="15" key="1">
    <citation type="submission" date="2023-10" db="EMBL/GenBank/DDBJ databases">
        <title>Chromosome-level genome of the transformable northern wattle, Acacia crassicarpa.</title>
        <authorList>
            <person name="Massaro I."/>
            <person name="Sinha N.R."/>
            <person name="Poethig S."/>
            <person name="Leichty A.R."/>
        </authorList>
    </citation>
    <scope>NUCLEOTIDE SEQUENCE</scope>
    <source>
        <strain evidence="15">Acra3RX</strain>
        <tissue evidence="15">Leaf</tissue>
    </source>
</reference>
<evidence type="ECO:0000256" key="10">
    <source>
        <dbReference type="ARBA" id="ARBA00022989"/>
    </source>
</evidence>
<evidence type="ECO:0000256" key="12">
    <source>
        <dbReference type="ARBA" id="ARBA00047899"/>
    </source>
</evidence>
<evidence type="ECO:0000256" key="5">
    <source>
        <dbReference type="ARBA" id="ARBA00022679"/>
    </source>
</evidence>
<keyword evidence="5" id="KW-0808">Transferase</keyword>
<dbReference type="PANTHER" id="PTHR47982:SF42">
    <property type="entry name" value="PROTEIN KINASE DOMAIN-CONTAINING PROTEIN"/>
    <property type="match status" value="1"/>
</dbReference>
<dbReference type="PROSITE" id="PS50011">
    <property type="entry name" value="PROTEIN_KINASE_DOM"/>
    <property type="match status" value="1"/>
</dbReference>
<sequence length="220" mass="25056">MKNFLAEGGCGKVYRGKLQDGTKIAVKQQRNRNESCHKEFKREVEALRRVWHENVVVMLGSCSEGIHSLIVYEFVCNGSLNQHLHQHCRAPLSWDNRIKVAIGAARGLLYLHDKNIIHRDITPNNILLTHDFEILLGDFGLAITSEEEETSSEECVGDEDYMAPEYAEHGKLSTKTDVYSFGVVLLQLITGIRTTDRRRLGERRSLVDWVSSALPFFKEN</sequence>
<keyword evidence="4" id="KW-0723">Serine/threonine-protein kinase</keyword>
<dbReference type="PANTHER" id="PTHR47982">
    <property type="entry name" value="PROLINE-RICH RECEPTOR-LIKE PROTEIN KINASE PERK4"/>
    <property type="match status" value="1"/>
</dbReference>
<keyword evidence="16" id="KW-1185">Reference proteome</keyword>
<keyword evidence="7" id="KW-0547">Nucleotide-binding</keyword>
<dbReference type="EMBL" id="JAWXYG010000001">
    <property type="protein sequence ID" value="KAK4285279.1"/>
    <property type="molecule type" value="Genomic_DNA"/>
</dbReference>
<organism evidence="15 16">
    <name type="scientific">Acacia crassicarpa</name>
    <name type="common">northern wattle</name>
    <dbReference type="NCBI Taxonomy" id="499986"/>
    <lineage>
        <taxon>Eukaryota</taxon>
        <taxon>Viridiplantae</taxon>
        <taxon>Streptophyta</taxon>
        <taxon>Embryophyta</taxon>
        <taxon>Tracheophyta</taxon>
        <taxon>Spermatophyta</taxon>
        <taxon>Magnoliopsida</taxon>
        <taxon>eudicotyledons</taxon>
        <taxon>Gunneridae</taxon>
        <taxon>Pentapetalae</taxon>
        <taxon>rosids</taxon>
        <taxon>fabids</taxon>
        <taxon>Fabales</taxon>
        <taxon>Fabaceae</taxon>
        <taxon>Caesalpinioideae</taxon>
        <taxon>mimosoid clade</taxon>
        <taxon>Acacieae</taxon>
        <taxon>Acacia</taxon>
    </lineage>
</organism>
<name>A0AAE1N8J6_9FABA</name>
<dbReference type="InterPro" id="IPR011009">
    <property type="entry name" value="Kinase-like_dom_sf"/>
</dbReference>
<keyword evidence="6" id="KW-0812">Transmembrane</keyword>
<dbReference type="InterPro" id="IPR001245">
    <property type="entry name" value="Ser-Thr/Tyr_kinase_cat_dom"/>
</dbReference>
<dbReference type="GO" id="GO:0005524">
    <property type="term" value="F:ATP binding"/>
    <property type="evidence" value="ECO:0007669"/>
    <property type="project" value="UniProtKB-KW"/>
</dbReference>
<evidence type="ECO:0000256" key="2">
    <source>
        <dbReference type="ARBA" id="ARBA00012513"/>
    </source>
</evidence>
<proteinExistence type="predicted"/>
<keyword evidence="3" id="KW-1003">Cell membrane</keyword>
<dbReference type="Proteomes" id="UP001293593">
    <property type="component" value="Unassembled WGS sequence"/>
</dbReference>
<dbReference type="GO" id="GO:0004674">
    <property type="term" value="F:protein serine/threonine kinase activity"/>
    <property type="evidence" value="ECO:0007669"/>
    <property type="project" value="UniProtKB-KW"/>
</dbReference>
<gene>
    <name evidence="15" type="ORF">QN277_002004</name>
</gene>
<evidence type="ECO:0000313" key="16">
    <source>
        <dbReference type="Proteomes" id="UP001293593"/>
    </source>
</evidence>
<evidence type="ECO:0000256" key="4">
    <source>
        <dbReference type="ARBA" id="ARBA00022527"/>
    </source>
</evidence>
<keyword evidence="11" id="KW-0472">Membrane</keyword>
<evidence type="ECO:0000256" key="7">
    <source>
        <dbReference type="ARBA" id="ARBA00022741"/>
    </source>
</evidence>
<dbReference type="Gene3D" id="1.10.510.10">
    <property type="entry name" value="Transferase(Phosphotransferase) domain 1"/>
    <property type="match status" value="1"/>
</dbReference>